<evidence type="ECO:0000256" key="1">
    <source>
        <dbReference type="ARBA" id="ARBA00006432"/>
    </source>
</evidence>
<dbReference type="InterPro" id="IPR000873">
    <property type="entry name" value="AMP-dep_synth/lig_dom"/>
</dbReference>
<gene>
    <name evidence="4" type="ORF">SAMN04515674_10638</name>
</gene>
<evidence type="ECO:0000313" key="4">
    <source>
        <dbReference type="EMBL" id="SFP82093.1"/>
    </source>
</evidence>
<evidence type="ECO:0000259" key="3">
    <source>
        <dbReference type="Pfam" id="PF00501"/>
    </source>
</evidence>
<accession>A0A1I5TGD4</accession>
<feature type="domain" description="AMP-dependent synthetase/ligase" evidence="3">
    <location>
        <begin position="120"/>
        <end position="357"/>
    </location>
</feature>
<dbReference type="Gene3D" id="3.40.50.12780">
    <property type="entry name" value="N-terminal domain of ligase-like"/>
    <property type="match status" value="1"/>
</dbReference>
<evidence type="ECO:0000313" key="5">
    <source>
        <dbReference type="Proteomes" id="UP000199306"/>
    </source>
</evidence>
<evidence type="ECO:0000256" key="2">
    <source>
        <dbReference type="ARBA" id="ARBA00022598"/>
    </source>
</evidence>
<dbReference type="AlphaFoldDB" id="A0A1I5TGD4"/>
<dbReference type="EMBL" id="FOXH01000006">
    <property type="protein sequence ID" value="SFP82093.1"/>
    <property type="molecule type" value="Genomic_DNA"/>
</dbReference>
<dbReference type="STRING" id="1079859.SAMN04515674_10638"/>
<dbReference type="PANTHER" id="PTHR24096:SF149">
    <property type="entry name" value="AMP-BINDING DOMAIN-CONTAINING PROTEIN-RELATED"/>
    <property type="match status" value="1"/>
</dbReference>
<dbReference type="InterPro" id="IPR042099">
    <property type="entry name" value="ANL_N_sf"/>
</dbReference>
<keyword evidence="5" id="KW-1185">Reference proteome</keyword>
<dbReference type="Proteomes" id="UP000199306">
    <property type="component" value="Unassembled WGS sequence"/>
</dbReference>
<protein>
    <submittedName>
        <fullName evidence="4">Acyl-CoA synthetase (AMP-forming)/AMP-acid ligase II</fullName>
    </submittedName>
</protein>
<keyword evidence="2 4" id="KW-0436">Ligase</keyword>
<feature type="domain" description="AMP-dependent synthetase/ligase" evidence="3">
    <location>
        <begin position="19"/>
        <end position="88"/>
    </location>
</feature>
<organism evidence="4 5">
    <name type="scientific">Pseudarcicella hirudinis</name>
    <dbReference type="NCBI Taxonomy" id="1079859"/>
    <lineage>
        <taxon>Bacteria</taxon>
        <taxon>Pseudomonadati</taxon>
        <taxon>Bacteroidota</taxon>
        <taxon>Cytophagia</taxon>
        <taxon>Cytophagales</taxon>
        <taxon>Flectobacillaceae</taxon>
        <taxon>Pseudarcicella</taxon>
    </lineage>
</organism>
<proteinExistence type="inferred from homology"/>
<name>A0A1I5TGD4_9BACT</name>
<sequence length="476" mass="53295">MYTNELIAKIRSNHTGLLGKTALIEGRESLTFGELWDLKDQCSEKLLSRGVCKGDVVAIRSANSIRLGIFFLALVDIGAVPFVVNYKLDVLKIDTLNISFFLVNNKLMSGGTSQELAEEDFRKEDWDDYFTLFRNKKQFKPITDGAFLVTSSGSKGSPKIVKLTVQGTIRNIQSNTEALSIRDTDITVVALPMGYSYGLVGQFLSHLYVGATIILTDGKFFLAEIGSLLNKYRVTTLFMVPPMIRQINYLQSKGFYKMNTSSLRFVTIGGNRMEQSSILKAMGFFGCPIVKTYGLAEAGPRVCTNVIPSQEYREINSVGKANNGIKVSIIDKSGNSLAVNQLGTIHINSPSVTSGYLNARLTRLIKPFNAITTKDIGYISETGNLYIMGRKKESFYIGKRQLWFQEIENILYSHFNLLKLSLEKENRKIKIKTVSMYDYAVNPDAIIEKLSDTLNTDAGKMFRIEMIKTNEFLSEK</sequence>
<dbReference type="Pfam" id="PF00501">
    <property type="entry name" value="AMP-binding"/>
    <property type="match status" value="2"/>
</dbReference>
<reference evidence="4 5" key="1">
    <citation type="submission" date="2016-10" db="EMBL/GenBank/DDBJ databases">
        <authorList>
            <person name="de Groot N.N."/>
        </authorList>
    </citation>
    <scope>NUCLEOTIDE SEQUENCE [LARGE SCALE GENOMIC DNA]</scope>
    <source>
        <strain evidence="5">E92,LMG 26720,CCM 7988</strain>
    </source>
</reference>
<dbReference type="PANTHER" id="PTHR24096">
    <property type="entry name" value="LONG-CHAIN-FATTY-ACID--COA LIGASE"/>
    <property type="match status" value="1"/>
</dbReference>
<dbReference type="OrthoDB" id="9765680at2"/>
<dbReference type="GO" id="GO:0016405">
    <property type="term" value="F:CoA-ligase activity"/>
    <property type="evidence" value="ECO:0007669"/>
    <property type="project" value="TreeGrafter"/>
</dbReference>
<dbReference type="RefSeq" id="WP_092017130.1">
    <property type="nucleotide sequence ID" value="NZ_FOXH01000006.1"/>
</dbReference>
<dbReference type="SUPFAM" id="SSF56801">
    <property type="entry name" value="Acetyl-CoA synthetase-like"/>
    <property type="match status" value="1"/>
</dbReference>
<comment type="similarity">
    <text evidence="1">Belongs to the ATP-dependent AMP-binding enzyme family.</text>
</comment>